<organism evidence="2 3">
    <name type="scientific">Loigolactobacillus rennini DSM 20253</name>
    <dbReference type="NCBI Taxonomy" id="1423796"/>
    <lineage>
        <taxon>Bacteria</taxon>
        <taxon>Bacillati</taxon>
        <taxon>Bacillota</taxon>
        <taxon>Bacilli</taxon>
        <taxon>Lactobacillales</taxon>
        <taxon>Lactobacillaceae</taxon>
        <taxon>Loigolactobacillus</taxon>
    </lineage>
</organism>
<keyword evidence="1" id="KW-0812">Transmembrane</keyword>
<evidence type="ECO:0000313" key="2">
    <source>
        <dbReference type="EMBL" id="KRM92785.1"/>
    </source>
</evidence>
<gene>
    <name evidence="2" type="ORF">FC24_GL000952</name>
</gene>
<dbReference type="PATRIC" id="fig|1423796.3.peg.974"/>
<keyword evidence="3" id="KW-1185">Reference proteome</keyword>
<dbReference type="AlphaFoldDB" id="A0A0R2CMH8"/>
<feature type="transmembrane region" description="Helical" evidence="1">
    <location>
        <begin position="22"/>
        <end position="44"/>
    </location>
</feature>
<protein>
    <submittedName>
        <fullName evidence="2">Uncharacterized protein</fullName>
    </submittedName>
</protein>
<name>A0A0R2CMH8_9LACO</name>
<evidence type="ECO:0000313" key="3">
    <source>
        <dbReference type="Proteomes" id="UP000051638"/>
    </source>
</evidence>
<evidence type="ECO:0000256" key="1">
    <source>
        <dbReference type="SAM" id="Phobius"/>
    </source>
</evidence>
<proteinExistence type="predicted"/>
<accession>A0A0R2CMH8</accession>
<dbReference type="EMBL" id="AYYI01000106">
    <property type="protein sequence ID" value="KRM92785.1"/>
    <property type="molecule type" value="Genomic_DNA"/>
</dbReference>
<reference evidence="2 3" key="1">
    <citation type="journal article" date="2015" name="Genome Announc.">
        <title>Expanding the biotechnology potential of lactobacilli through comparative genomics of 213 strains and associated genera.</title>
        <authorList>
            <person name="Sun Z."/>
            <person name="Harris H.M."/>
            <person name="McCann A."/>
            <person name="Guo C."/>
            <person name="Argimon S."/>
            <person name="Zhang W."/>
            <person name="Yang X."/>
            <person name="Jeffery I.B."/>
            <person name="Cooney J.C."/>
            <person name="Kagawa T.F."/>
            <person name="Liu W."/>
            <person name="Song Y."/>
            <person name="Salvetti E."/>
            <person name="Wrobel A."/>
            <person name="Rasinkangas P."/>
            <person name="Parkhill J."/>
            <person name="Rea M.C."/>
            <person name="O'Sullivan O."/>
            <person name="Ritari J."/>
            <person name="Douillard F.P."/>
            <person name="Paul Ross R."/>
            <person name="Yang R."/>
            <person name="Briner A.E."/>
            <person name="Felis G.E."/>
            <person name="de Vos W.M."/>
            <person name="Barrangou R."/>
            <person name="Klaenhammer T.R."/>
            <person name="Caufield P.W."/>
            <person name="Cui Y."/>
            <person name="Zhang H."/>
            <person name="O'Toole P.W."/>
        </authorList>
    </citation>
    <scope>NUCLEOTIDE SEQUENCE [LARGE SCALE GENOMIC DNA]</scope>
    <source>
        <strain evidence="2 3">DSM 20253</strain>
    </source>
</reference>
<keyword evidence="1" id="KW-1133">Transmembrane helix</keyword>
<comment type="caution">
    <text evidence="2">The sequence shown here is derived from an EMBL/GenBank/DDBJ whole genome shotgun (WGS) entry which is preliminary data.</text>
</comment>
<sequence length="111" mass="12698">MHKKEGGTMGPHYFFGLTWPELSAIMGVLVILVTFFVWLTHVVITKPMEVANRGLQRAIDHLSKQVESLGSNAALIHKDLYHRIRSNDIDIARHDEELKTLFNKHHKKGSE</sequence>
<keyword evidence="1" id="KW-0472">Membrane</keyword>
<dbReference type="Proteomes" id="UP000051638">
    <property type="component" value="Unassembled WGS sequence"/>
</dbReference>
<dbReference type="STRING" id="1423796.FC24_GL000952"/>